<name>A0A1Q3B230_CEPFO</name>
<proteinExistence type="predicted"/>
<evidence type="ECO:0000313" key="1">
    <source>
        <dbReference type="EMBL" id="GAV62019.1"/>
    </source>
</evidence>
<dbReference type="PANTHER" id="PTHR31973:SF197">
    <property type="entry name" value="SWIM-TYPE DOMAIN-CONTAINING PROTEIN"/>
    <property type="match status" value="1"/>
</dbReference>
<organism evidence="1 2">
    <name type="scientific">Cephalotus follicularis</name>
    <name type="common">Albany pitcher plant</name>
    <dbReference type="NCBI Taxonomy" id="3775"/>
    <lineage>
        <taxon>Eukaryota</taxon>
        <taxon>Viridiplantae</taxon>
        <taxon>Streptophyta</taxon>
        <taxon>Embryophyta</taxon>
        <taxon>Tracheophyta</taxon>
        <taxon>Spermatophyta</taxon>
        <taxon>Magnoliopsida</taxon>
        <taxon>eudicotyledons</taxon>
        <taxon>Gunneridae</taxon>
        <taxon>Pentapetalae</taxon>
        <taxon>rosids</taxon>
        <taxon>fabids</taxon>
        <taxon>Oxalidales</taxon>
        <taxon>Cephalotaceae</taxon>
        <taxon>Cephalotus</taxon>
    </lineage>
</organism>
<gene>
    <name evidence="1" type="ORF">CFOL_v3_05544</name>
</gene>
<dbReference type="Proteomes" id="UP000187406">
    <property type="component" value="Unassembled WGS sequence"/>
</dbReference>
<dbReference type="PANTHER" id="PTHR31973">
    <property type="entry name" value="POLYPROTEIN, PUTATIVE-RELATED"/>
    <property type="match status" value="1"/>
</dbReference>
<accession>A0A1Q3B230</accession>
<comment type="caution">
    <text evidence="1">The sequence shown here is derived from an EMBL/GenBank/DDBJ whole genome shotgun (WGS) entry which is preliminary data.</text>
</comment>
<dbReference type="EMBL" id="BDDD01000235">
    <property type="protein sequence ID" value="GAV62019.1"/>
    <property type="molecule type" value="Genomic_DNA"/>
</dbReference>
<dbReference type="AlphaFoldDB" id="A0A1Q3B230"/>
<sequence>MFRRFYACFEVCRKGWLKPCRPIIMLDSCFLKGLCKGELLVTVGRDGNNKIYLPKCGKVDNNMAETFNGWLLEARLKSIISMLEDIKVAIMNRLHTKK</sequence>
<evidence type="ECO:0000313" key="2">
    <source>
        <dbReference type="Proteomes" id="UP000187406"/>
    </source>
</evidence>
<protein>
    <submittedName>
        <fullName evidence="1">Uncharacterized protein</fullName>
    </submittedName>
</protein>
<dbReference type="OrthoDB" id="1300846at2759"/>
<reference evidence="2" key="1">
    <citation type="submission" date="2016-04" db="EMBL/GenBank/DDBJ databases">
        <title>Cephalotus genome sequencing.</title>
        <authorList>
            <person name="Fukushima K."/>
            <person name="Hasebe M."/>
            <person name="Fang X."/>
        </authorList>
    </citation>
    <scope>NUCLEOTIDE SEQUENCE [LARGE SCALE GENOMIC DNA]</scope>
    <source>
        <strain evidence="2">cv. St1</strain>
    </source>
</reference>
<feature type="non-terminal residue" evidence="1">
    <location>
        <position position="98"/>
    </location>
</feature>
<dbReference type="InParanoid" id="A0A1Q3B230"/>
<keyword evidence="2" id="KW-1185">Reference proteome</keyword>